<dbReference type="GeneTree" id="ENSGT00940000161155"/>
<evidence type="ECO:0000256" key="6">
    <source>
        <dbReference type="SAM" id="Phobius"/>
    </source>
</evidence>
<keyword evidence="8" id="KW-1185">Reference proteome</keyword>
<reference evidence="7" key="2">
    <citation type="submission" date="2025-08" db="UniProtKB">
        <authorList>
            <consortium name="Ensembl"/>
        </authorList>
    </citation>
    <scope>IDENTIFICATION</scope>
</reference>
<dbReference type="InterPro" id="IPR050799">
    <property type="entry name" value="ZIP_Transporter"/>
</dbReference>
<proteinExistence type="inferred from homology"/>
<evidence type="ECO:0000256" key="3">
    <source>
        <dbReference type="ARBA" id="ARBA00022692"/>
    </source>
</evidence>
<feature type="transmembrane region" description="Helical" evidence="6">
    <location>
        <begin position="213"/>
        <end position="234"/>
    </location>
</feature>
<dbReference type="PANTHER" id="PTHR12191:SF17">
    <property type="entry name" value="ZINC TRANSPORTER ZIP5"/>
    <property type="match status" value="1"/>
</dbReference>
<dbReference type="InterPro" id="IPR003689">
    <property type="entry name" value="ZIP"/>
</dbReference>
<feature type="transmembrane region" description="Helical" evidence="6">
    <location>
        <begin position="459"/>
        <end position="479"/>
    </location>
</feature>
<keyword evidence="4 6" id="KW-1133">Transmembrane helix</keyword>
<keyword evidence="3 6" id="KW-0812">Transmembrane</keyword>
<evidence type="ECO:0000256" key="1">
    <source>
        <dbReference type="ARBA" id="ARBA00004141"/>
    </source>
</evidence>
<dbReference type="GO" id="GO:0005886">
    <property type="term" value="C:plasma membrane"/>
    <property type="evidence" value="ECO:0007669"/>
    <property type="project" value="TreeGrafter"/>
</dbReference>
<dbReference type="PANTHER" id="PTHR12191">
    <property type="entry name" value="SOLUTE CARRIER FAMILY 39"/>
    <property type="match status" value="1"/>
</dbReference>
<keyword evidence="5 6" id="KW-0472">Membrane</keyword>
<feature type="transmembrane region" description="Helical" evidence="6">
    <location>
        <begin position="348"/>
        <end position="373"/>
    </location>
</feature>
<dbReference type="AlphaFoldDB" id="A0A8C4X9K0"/>
<organism evidence="7 8">
    <name type="scientific">Erpetoichthys calabaricus</name>
    <name type="common">Rope fish</name>
    <name type="synonym">Calamoichthys calabaricus</name>
    <dbReference type="NCBI Taxonomy" id="27687"/>
    <lineage>
        <taxon>Eukaryota</taxon>
        <taxon>Metazoa</taxon>
        <taxon>Chordata</taxon>
        <taxon>Craniata</taxon>
        <taxon>Vertebrata</taxon>
        <taxon>Euteleostomi</taxon>
        <taxon>Actinopterygii</taxon>
        <taxon>Polypteriformes</taxon>
        <taxon>Polypteridae</taxon>
        <taxon>Erpetoichthys</taxon>
    </lineage>
</organism>
<feature type="transmembrane region" description="Helical" evidence="6">
    <location>
        <begin position="287"/>
        <end position="307"/>
    </location>
</feature>
<feature type="transmembrane region" description="Helical" evidence="6">
    <location>
        <begin position="254"/>
        <end position="275"/>
    </location>
</feature>
<gene>
    <name evidence="7" type="primary">SLC39A5</name>
</gene>
<protein>
    <submittedName>
        <fullName evidence="7">Solute carrier family 39 member 5</fullName>
    </submittedName>
</protein>
<evidence type="ECO:0000313" key="7">
    <source>
        <dbReference type="Ensembl" id="ENSECRP00000015617.1"/>
    </source>
</evidence>
<accession>A0A8C4X9K0</accession>
<dbReference type="GO" id="GO:0140410">
    <property type="term" value="F:monoatomic cation:bicarbonate symporter activity"/>
    <property type="evidence" value="ECO:0007669"/>
    <property type="project" value="TreeGrafter"/>
</dbReference>
<evidence type="ECO:0000256" key="2">
    <source>
        <dbReference type="ARBA" id="ARBA00006939"/>
    </source>
</evidence>
<reference evidence="7" key="3">
    <citation type="submission" date="2025-09" db="UniProtKB">
        <authorList>
            <consortium name="Ensembl"/>
        </authorList>
    </citation>
    <scope>IDENTIFICATION</scope>
</reference>
<dbReference type="Proteomes" id="UP000694620">
    <property type="component" value="Chromosome 3"/>
</dbReference>
<dbReference type="Pfam" id="PF02535">
    <property type="entry name" value="Zip"/>
    <property type="match status" value="2"/>
</dbReference>
<dbReference type="GO" id="GO:0030003">
    <property type="term" value="P:intracellular monoatomic cation homeostasis"/>
    <property type="evidence" value="ECO:0007669"/>
    <property type="project" value="TreeGrafter"/>
</dbReference>
<evidence type="ECO:0000256" key="5">
    <source>
        <dbReference type="ARBA" id="ARBA00023136"/>
    </source>
</evidence>
<evidence type="ECO:0000256" key="4">
    <source>
        <dbReference type="ARBA" id="ARBA00022989"/>
    </source>
</evidence>
<feature type="transmembrane region" description="Helical" evidence="6">
    <location>
        <begin position="394"/>
        <end position="415"/>
    </location>
</feature>
<name>A0A8C4X9K0_ERPCA</name>
<dbReference type="GO" id="GO:0071578">
    <property type="term" value="P:zinc ion import across plasma membrane"/>
    <property type="evidence" value="ECO:0007669"/>
    <property type="project" value="TreeGrafter"/>
</dbReference>
<dbReference type="GO" id="GO:0005385">
    <property type="term" value="F:zinc ion transmembrane transporter activity"/>
    <property type="evidence" value="ECO:0007669"/>
    <property type="project" value="TreeGrafter"/>
</dbReference>
<comment type="similarity">
    <text evidence="2">Belongs to the ZIP transporter (TC 2.A.5) family.</text>
</comment>
<evidence type="ECO:0000313" key="8">
    <source>
        <dbReference type="Proteomes" id="UP000694620"/>
    </source>
</evidence>
<feature type="transmembrane region" description="Helical" evidence="6">
    <location>
        <begin position="421"/>
        <end position="438"/>
    </location>
</feature>
<dbReference type="Ensembl" id="ENSECRT00000015894.1">
    <property type="protein sequence ID" value="ENSECRP00000015617.1"/>
    <property type="gene ID" value="ENSECRG00000010422.1"/>
</dbReference>
<sequence>PSLGGSRGYFESPLLQGYYLHQLFLQYGNNGTLSFEGLHRLLASLGLGAVNVLEIHHESVGHDHVSHLDALELSVLGSVGLTLLLYLFREKPTMDPHQVRGRAAGHLSEGPRLSHPLVNHLHENCLNVSQLLENFGLGEENAITPGEFTFLCPALLYQIDSRVCIRHNDEVKSRPADGAASLLIDGTLLLFLGGPADCTIFLLLGGRRILETLLAFLVALAVGTLCGDALLHLLPHAQAGGHSGGDLDLEDSVLKGLCVLAGIYILFAIECLMGLIRSCRQRPVSVLVWSLLGGQLLVDLVSTSFVGPRTGSGTWGDGTHGHSHGSSMVSLAWMVMVGDGVHNLTDGLAIGAAFSLSVSGGLSTAIAVFCHELPHELGDLAMLLHAGLSWRRALLFNLVSALLSFVGMLAGVFIASHSSGFTLWVFSATAGVFLYVALVNMAPEMLHGKFSTKGTHWNVVLQLLGLLCGGGALSWQSLIP</sequence>
<reference evidence="7" key="1">
    <citation type="submission" date="2021-06" db="EMBL/GenBank/DDBJ databases">
        <authorList>
            <consortium name="Wellcome Sanger Institute Data Sharing"/>
        </authorList>
    </citation>
    <scope>NUCLEOTIDE SEQUENCE [LARGE SCALE GENOMIC DNA]</scope>
</reference>
<comment type="subcellular location">
    <subcellularLocation>
        <location evidence="1">Membrane</location>
        <topology evidence="1">Multi-pass membrane protein</topology>
    </subcellularLocation>
</comment>